<protein>
    <submittedName>
        <fullName evidence="1">Uncharacterized protein</fullName>
    </submittedName>
</protein>
<dbReference type="AlphaFoldDB" id="A0A4V2UTS3"/>
<name>A0A4V2UTS3_9FIRM</name>
<keyword evidence="2" id="KW-1185">Reference proteome</keyword>
<dbReference type="EMBL" id="SMAE01000011">
    <property type="protein sequence ID" value="TCS87446.1"/>
    <property type="molecule type" value="Genomic_DNA"/>
</dbReference>
<dbReference type="OrthoDB" id="9783470at2"/>
<dbReference type="Proteomes" id="UP000294567">
    <property type="component" value="Unassembled WGS sequence"/>
</dbReference>
<evidence type="ECO:0000313" key="2">
    <source>
        <dbReference type="Proteomes" id="UP000294567"/>
    </source>
</evidence>
<proteinExistence type="predicted"/>
<comment type="caution">
    <text evidence="1">The sequence shown here is derived from an EMBL/GenBank/DDBJ whole genome shotgun (WGS) entry which is preliminary data.</text>
</comment>
<gene>
    <name evidence="1" type="ORF">EDD65_1118</name>
</gene>
<accession>A0A4V2UTS3</accession>
<sequence>MFFVAYIGDIPIGFISIKDYNVFTSEIYVLGVLRELHGNRLIQMKKINS</sequence>
<organism evidence="1 2">
    <name type="scientific">Keratinibaculum paraultunense</name>
    <dbReference type="NCBI Taxonomy" id="1278232"/>
    <lineage>
        <taxon>Bacteria</taxon>
        <taxon>Bacillati</taxon>
        <taxon>Bacillota</taxon>
        <taxon>Tissierellia</taxon>
        <taxon>Tissierellales</taxon>
        <taxon>Tepidimicrobiaceae</taxon>
        <taxon>Keratinibaculum</taxon>
    </lineage>
</organism>
<evidence type="ECO:0000313" key="1">
    <source>
        <dbReference type="EMBL" id="TCS87446.1"/>
    </source>
</evidence>
<reference evidence="1 2" key="1">
    <citation type="submission" date="2019-03" db="EMBL/GenBank/DDBJ databases">
        <title>Genomic Encyclopedia of Type Strains, Phase IV (KMG-IV): sequencing the most valuable type-strain genomes for metagenomic binning, comparative biology and taxonomic classification.</title>
        <authorList>
            <person name="Goeker M."/>
        </authorList>
    </citation>
    <scope>NUCLEOTIDE SEQUENCE [LARGE SCALE GENOMIC DNA]</scope>
    <source>
        <strain evidence="1 2">DSM 26752</strain>
    </source>
</reference>